<dbReference type="Gene3D" id="1.10.510.10">
    <property type="entry name" value="Transferase(Phosphotransferase) domain 1"/>
    <property type="match status" value="1"/>
</dbReference>
<dbReference type="EMBL" id="PP938272">
    <property type="protein sequence ID" value="XCA48744.1"/>
    <property type="molecule type" value="Genomic_DNA"/>
</dbReference>
<dbReference type="InterPro" id="IPR008266">
    <property type="entry name" value="Tyr_kinase_AS"/>
</dbReference>
<gene>
    <name evidence="2" type="primary">pknD</name>
    <name evidence="2" type="ORF">PMBFJFDG_00025</name>
</gene>
<dbReference type="GO" id="GO:0005524">
    <property type="term" value="F:ATP binding"/>
    <property type="evidence" value="ECO:0007669"/>
    <property type="project" value="InterPro"/>
</dbReference>
<dbReference type="InterPro" id="IPR011009">
    <property type="entry name" value="Kinase-like_dom_sf"/>
</dbReference>
<dbReference type="PANTHER" id="PTHR44167">
    <property type="entry name" value="OVARIAN-SPECIFIC SERINE/THREONINE-PROTEIN KINASE LOK-RELATED"/>
    <property type="match status" value="1"/>
</dbReference>
<dbReference type="InterPro" id="IPR000719">
    <property type="entry name" value="Prot_kinase_dom"/>
</dbReference>
<proteinExistence type="predicted"/>
<reference evidence="2" key="1">
    <citation type="submission" date="2024-06" db="EMBL/GenBank/DDBJ databases">
        <authorList>
            <person name="Guo B."/>
        </authorList>
    </citation>
    <scope>NUCLEOTIDE SEQUENCE</scope>
</reference>
<dbReference type="EC" id="2.7.11.1" evidence="2"/>
<sequence length="401" mass="46767">MGFTQHAHTLNYLNDKLKSFAYIFGPVKNNRFLPLYSEMASPLDEIFGFLHSNFNNLLHYMNSRLNTRHYTADESRSLFYLINELRNIQATLTGTTFDFDVDTYYDEVFENCLGFLQTSGGSTIPSDFQRVKTIEILPIFTLKAGLTIKRSDGILTFPTEEIGAGSYATVFKFTDPLYNKAFAYKKAHTTLEADEKERFYTEFEVMKGLKSPFILEVYTFNKEQNYYVMEYADETLENYIQRNPGLENDREKFLFIRQICLAFKRIHSEDIYHRDISPKNILIKHFDDIKMIKVADFGLVKVPESKLTRFGTELKGYLNDPHLGFIGFNNYKAHHDIYALTRLIYYMFTGKTADGIFSNPHFEGFYKKGTHFETEQRYSNIQELEKAFFENVAPSLKELGV</sequence>
<accession>A0AAU7YNI4</accession>
<dbReference type="GO" id="GO:0004674">
    <property type="term" value="F:protein serine/threonine kinase activity"/>
    <property type="evidence" value="ECO:0007669"/>
    <property type="project" value="UniProtKB-EC"/>
</dbReference>
<evidence type="ECO:0000259" key="1">
    <source>
        <dbReference type="PROSITE" id="PS50011"/>
    </source>
</evidence>
<keyword evidence="2" id="KW-0418">Kinase</keyword>
<dbReference type="PROSITE" id="PS50011">
    <property type="entry name" value="PROTEIN_KINASE_DOM"/>
    <property type="match status" value="1"/>
</dbReference>
<feature type="domain" description="Protein kinase" evidence="1">
    <location>
        <begin position="156"/>
        <end position="401"/>
    </location>
</feature>
<dbReference type="SUPFAM" id="SSF56112">
    <property type="entry name" value="Protein kinase-like (PK-like)"/>
    <property type="match status" value="1"/>
</dbReference>
<keyword evidence="2" id="KW-0808">Transferase</keyword>
<name>A0AAU7YNI4_9CAUD</name>
<protein>
    <submittedName>
        <fullName evidence="2">Serine/threonine-protein kinase PknD</fullName>
        <ecNumber evidence="2">2.7.11.1</ecNumber>
    </submittedName>
</protein>
<dbReference type="CDD" id="cd00180">
    <property type="entry name" value="PKc"/>
    <property type="match status" value="1"/>
</dbReference>
<evidence type="ECO:0000313" key="2">
    <source>
        <dbReference type="EMBL" id="XCA48744.1"/>
    </source>
</evidence>
<dbReference type="PROSITE" id="PS00109">
    <property type="entry name" value="PROTEIN_KINASE_TYR"/>
    <property type="match status" value="1"/>
</dbReference>
<dbReference type="Pfam" id="PF00069">
    <property type="entry name" value="Pkinase"/>
    <property type="match status" value="1"/>
</dbReference>
<organism evidence="2">
    <name type="scientific">Bacillus phage PHBA67-T</name>
    <dbReference type="NCBI Taxonomy" id="3233536"/>
    <lineage>
        <taxon>Viruses</taxon>
        <taxon>Duplodnaviria</taxon>
        <taxon>Heunggongvirae</taxon>
        <taxon>Uroviricota</taxon>
        <taxon>Caudoviricetes</taxon>
    </lineage>
</organism>
<dbReference type="PANTHER" id="PTHR44167:SF24">
    <property type="entry name" value="SERINE_THREONINE-PROTEIN KINASE CHK2"/>
    <property type="match status" value="1"/>
</dbReference>